<keyword evidence="2" id="KW-1185">Reference proteome</keyword>
<dbReference type="AlphaFoldDB" id="A0A4Y2BDX3"/>
<dbReference type="EMBL" id="BGPR01082995">
    <property type="protein sequence ID" value="GBL89496.1"/>
    <property type="molecule type" value="Genomic_DNA"/>
</dbReference>
<accession>A0A4Y2BDX3</accession>
<reference evidence="1 2" key="1">
    <citation type="journal article" date="2019" name="Sci. Rep.">
        <title>Orb-weaving spider Araneus ventricosus genome elucidates the spidroin gene catalogue.</title>
        <authorList>
            <person name="Kono N."/>
            <person name="Nakamura H."/>
            <person name="Ohtoshi R."/>
            <person name="Moran D.A.P."/>
            <person name="Shinohara A."/>
            <person name="Yoshida Y."/>
            <person name="Fujiwara M."/>
            <person name="Mori M."/>
            <person name="Tomita M."/>
            <person name="Arakawa K."/>
        </authorList>
    </citation>
    <scope>NUCLEOTIDE SEQUENCE [LARGE SCALE GENOMIC DNA]</scope>
</reference>
<evidence type="ECO:0008006" key="3">
    <source>
        <dbReference type="Google" id="ProtNLM"/>
    </source>
</evidence>
<name>A0A4Y2BDX3_ARAVE</name>
<evidence type="ECO:0000313" key="1">
    <source>
        <dbReference type="EMBL" id="GBL89496.1"/>
    </source>
</evidence>
<comment type="caution">
    <text evidence="1">The sequence shown here is derived from an EMBL/GenBank/DDBJ whole genome shotgun (WGS) entry which is preliminary data.</text>
</comment>
<proteinExistence type="predicted"/>
<gene>
    <name evidence="1" type="ORF">AVEN_270645_1</name>
</gene>
<organism evidence="1 2">
    <name type="scientific">Araneus ventricosus</name>
    <name type="common">Orbweaver spider</name>
    <name type="synonym">Epeira ventricosa</name>
    <dbReference type="NCBI Taxonomy" id="182803"/>
    <lineage>
        <taxon>Eukaryota</taxon>
        <taxon>Metazoa</taxon>
        <taxon>Ecdysozoa</taxon>
        <taxon>Arthropoda</taxon>
        <taxon>Chelicerata</taxon>
        <taxon>Arachnida</taxon>
        <taxon>Araneae</taxon>
        <taxon>Araneomorphae</taxon>
        <taxon>Entelegynae</taxon>
        <taxon>Araneoidea</taxon>
        <taxon>Araneidae</taxon>
        <taxon>Araneus</taxon>
    </lineage>
</organism>
<evidence type="ECO:0000313" key="2">
    <source>
        <dbReference type="Proteomes" id="UP000499080"/>
    </source>
</evidence>
<sequence>MPTDFCLKGRLGRSRIDRVKDARMPTCKGELDKCQCHPSYTGYEDDTNKQQKNCLKVSSEKKNWDLATTSCANEFSVLMDYGIPDSMLEDFRNKS</sequence>
<protein>
    <recommendedName>
        <fullName evidence="3">C-type lectin domain-containing protein</fullName>
    </recommendedName>
</protein>
<dbReference type="Proteomes" id="UP000499080">
    <property type="component" value="Unassembled WGS sequence"/>
</dbReference>